<feature type="transmembrane region" description="Helical" evidence="13">
    <location>
        <begin position="484"/>
        <end position="506"/>
    </location>
</feature>
<gene>
    <name evidence="16" type="ORF">DOTSEDRAFT_71568</name>
</gene>
<dbReference type="PRINTS" id="PR01415">
    <property type="entry name" value="ANKYRIN"/>
</dbReference>
<feature type="transmembrane region" description="Helical" evidence="13">
    <location>
        <begin position="356"/>
        <end position="374"/>
    </location>
</feature>
<dbReference type="EMBL" id="KB446539">
    <property type="protein sequence ID" value="EME43773.1"/>
    <property type="molecule type" value="Genomic_DNA"/>
</dbReference>
<dbReference type="PANTHER" id="PTHR24161:SF85">
    <property type="entry name" value="PALMITOYLTRANSFERASE HIP14"/>
    <property type="match status" value="1"/>
</dbReference>
<keyword evidence="4 13" id="KW-0812">Transmembrane</keyword>
<reference evidence="17" key="1">
    <citation type="journal article" date="2012" name="PLoS Genet.">
        <title>The genomes of the fungal plant pathogens Cladosporium fulvum and Dothistroma septosporum reveal adaptation to different hosts and lifestyles but also signatures of common ancestry.</title>
        <authorList>
            <person name="de Wit P.J.G.M."/>
            <person name="van der Burgt A."/>
            <person name="Oekmen B."/>
            <person name="Stergiopoulos I."/>
            <person name="Abd-Elsalam K.A."/>
            <person name="Aerts A.L."/>
            <person name="Bahkali A.H."/>
            <person name="Beenen H.G."/>
            <person name="Chettri P."/>
            <person name="Cox M.P."/>
            <person name="Datema E."/>
            <person name="de Vries R.P."/>
            <person name="Dhillon B."/>
            <person name="Ganley A.R."/>
            <person name="Griffiths S.A."/>
            <person name="Guo Y."/>
            <person name="Hamelin R.C."/>
            <person name="Henrissat B."/>
            <person name="Kabir M.S."/>
            <person name="Jashni M.K."/>
            <person name="Kema G."/>
            <person name="Klaubauf S."/>
            <person name="Lapidus A."/>
            <person name="Levasseur A."/>
            <person name="Lindquist E."/>
            <person name="Mehrabi R."/>
            <person name="Ohm R.A."/>
            <person name="Owen T.J."/>
            <person name="Salamov A."/>
            <person name="Schwelm A."/>
            <person name="Schijlen E."/>
            <person name="Sun H."/>
            <person name="van den Burg H.A."/>
            <person name="van Ham R.C.H.J."/>
            <person name="Zhang S."/>
            <person name="Goodwin S.B."/>
            <person name="Grigoriev I.V."/>
            <person name="Collemare J."/>
            <person name="Bradshaw R.E."/>
        </authorList>
    </citation>
    <scope>NUCLEOTIDE SEQUENCE [LARGE SCALE GENOMIC DNA]</scope>
    <source>
        <strain evidence="17">NZE10 / CBS 128990</strain>
    </source>
</reference>
<evidence type="ECO:0000256" key="11">
    <source>
        <dbReference type="ARBA" id="ARBA00048048"/>
    </source>
</evidence>
<keyword evidence="7 12" id="KW-0040">ANK repeat</keyword>
<comment type="domain">
    <text evidence="13">The DHHC domain is required for palmitoyltransferase activity.</text>
</comment>
<evidence type="ECO:0000256" key="4">
    <source>
        <dbReference type="ARBA" id="ARBA00022692"/>
    </source>
</evidence>
<accession>N1PL68</accession>
<evidence type="ECO:0000256" key="7">
    <source>
        <dbReference type="ARBA" id="ARBA00023043"/>
    </source>
</evidence>
<dbReference type="EC" id="2.3.1.225" evidence="13"/>
<feature type="region of interest" description="Disordered" evidence="14">
    <location>
        <begin position="236"/>
        <end position="257"/>
    </location>
</feature>
<evidence type="ECO:0000256" key="3">
    <source>
        <dbReference type="ARBA" id="ARBA00010104"/>
    </source>
</evidence>
<feature type="transmembrane region" description="Helical" evidence="13">
    <location>
        <begin position="386"/>
        <end position="403"/>
    </location>
</feature>
<keyword evidence="17" id="KW-1185">Reference proteome</keyword>
<feature type="compositionally biased region" description="Basic residues" evidence="14">
    <location>
        <begin position="610"/>
        <end position="622"/>
    </location>
</feature>
<dbReference type="GO" id="GO:0031901">
    <property type="term" value="C:early endosome membrane"/>
    <property type="evidence" value="ECO:0007669"/>
    <property type="project" value="UniProtKB-SubCell"/>
</dbReference>
<dbReference type="Gene3D" id="1.25.40.20">
    <property type="entry name" value="Ankyrin repeat-containing domain"/>
    <property type="match status" value="2"/>
</dbReference>
<keyword evidence="5" id="KW-0677">Repeat</keyword>
<evidence type="ECO:0000256" key="6">
    <source>
        <dbReference type="ARBA" id="ARBA00022989"/>
    </source>
</evidence>
<keyword evidence="9" id="KW-0564">Palmitate</keyword>
<dbReference type="eggNOG" id="KOG0509">
    <property type="taxonomic scope" value="Eukaryota"/>
</dbReference>
<evidence type="ECO:0000313" key="16">
    <source>
        <dbReference type="EMBL" id="EME43773.1"/>
    </source>
</evidence>
<feature type="transmembrane region" description="Helical" evidence="13">
    <location>
        <begin position="317"/>
        <end position="335"/>
    </location>
</feature>
<protein>
    <recommendedName>
        <fullName evidence="13">Palmitoyltransferase</fullName>
        <ecNumber evidence="13">2.3.1.225</ecNumber>
    </recommendedName>
</protein>
<dbReference type="InterPro" id="IPR036770">
    <property type="entry name" value="Ankyrin_rpt-contain_sf"/>
</dbReference>
<evidence type="ECO:0000256" key="14">
    <source>
        <dbReference type="SAM" id="MobiDB-lite"/>
    </source>
</evidence>
<sequence length="727" mass="80798">MPSRDGSPNRKDSGSAPNSPGKDGLDKVELSDLDASPPPLPIESDLMQLARLGELRAIQKLFDSGRFNAKSTDDQGITALHWAAINGHHALCHFLLQSGADVNAKGGDAQATPVLWASKRFNLQVISLLLQHGADPLIRDDQGYNLLHSATLDGNVYQLILLLHQPDIPVDVVDAQGHTALMWAAYKGFPACIDILLRFGADLHAVDDMGFTALHWALVKGSYPCIQKLLEHGADRFAPSKPTEGQTEGDTPAMTASKMKSERQWHKALLDTGYDENGSPLPFPLPIVQDKRWFFNRFFFFWPFLLGGIQLHMLAYMTVWISVPTVLIVGYALQFGANKLLRWAPSDMKHMHKTPFLAGIFAATLFWVGVRYVFRVLPATLSTNFFLNIFFATSYGLCTYFYFMTMTGDPGFIPKGGSRGQAKKTIDDLVEHNAFNETHFCTICMIRKPLRSKHCRRCGRCVAREDHHCPWVDNCVAVNNHKHFLLYVAFMIIGILLLIRLTIAYLEILPAPSSKDLNCAILKDEYCAILSKDPLTIVTNAWGSIQLTWTFMLLFVHLFQVAKNLTTFESMRQTNQVNPLMSAITAGTMSVDGAQIGEAGAGPDPVNAHGHGHGHKHSHRKKEGFLTRWSKILGFDTFIAIAFQGYKGSKDGNKTKSPARKTNPFSRGVVRNCKDFWLDGPFFGRKESNKGMIGGQTVDYASLYEVPKGAMQYRGGYEQVATADDEV</sequence>
<evidence type="ECO:0000256" key="1">
    <source>
        <dbReference type="ARBA" id="ARBA00002100"/>
    </source>
</evidence>
<feature type="repeat" description="ANK" evidence="12">
    <location>
        <begin position="75"/>
        <end position="107"/>
    </location>
</feature>
<feature type="repeat" description="ANK" evidence="12">
    <location>
        <begin position="209"/>
        <end position="241"/>
    </location>
</feature>
<evidence type="ECO:0000256" key="8">
    <source>
        <dbReference type="ARBA" id="ARBA00023136"/>
    </source>
</evidence>
<reference evidence="16 17" key="2">
    <citation type="journal article" date="2012" name="PLoS Pathog.">
        <title>Diverse lifestyles and strategies of plant pathogenesis encoded in the genomes of eighteen Dothideomycetes fungi.</title>
        <authorList>
            <person name="Ohm R.A."/>
            <person name="Feau N."/>
            <person name="Henrissat B."/>
            <person name="Schoch C.L."/>
            <person name="Horwitz B.A."/>
            <person name="Barry K.W."/>
            <person name="Condon B.J."/>
            <person name="Copeland A.C."/>
            <person name="Dhillon B."/>
            <person name="Glaser F."/>
            <person name="Hesse C.N."/>
            <person name="Kosti I."/>
            <person name="LaButti K."/>
            <person name="Lindquist E.A."/>
            <person name="Lucas S."/>
            <person name="Salamov A.A."/>
            <person name="Bradshaw R.E."/>
            <person name="Ciuffetti L."/>
            <person name="Hamelin R.C."/>
            <person name="Kema G.H.J."/>
            <person name="Lawrence C."/>
            <person name="Scott J.A."/>
            <person name="Spatafora J.W."/>
            <person name="Turgeon B.G."/>
            <person name="de Wit P.J.G.M."/>
            <person name="Zhong S."/>
            <person name="Goodwin S.B."/>
            <person name="Grigoriev I.V."/>
        </authorList>
    </citation>
    <scope>NUCLEOTIDE SEQUENCE [LARGE SCALE GENOMIC DNA]</scope>
    <source>
        <strain evidence="17">NZE10 / CBS 128990</strain>
    </source>
</reference>
<feature type="domain" description="Palmitoyltransferase DHHC" evidence="15">
    <location>
        <begin position="435"/>
        <end position="573"/>
    </location>
</feature>
<proteinExistence type="inferred from homology"/>
<comment type="function">
    <text evidence="1">Palmitoyltransferase specific for casein kinase 1.</text>
</comment>
<dbReference type="SMART" id="SM00248">
    <property type="entry name" value="ANK"/>
    <property type="match status" value="5"/>
</dbReference>
<comment type="similarity">
    <text evidence="3">Belongs to the DHHC palmitoyltransferase family. AKR/ZDHHC17 subfamily.</text>
</comment>
<dbReference type="InterPro" id="IPR002110">
    <property type="entry name" value="Ankyrin_rpt"/>
</dbReference>
<dbReference type="OrthoDB" id="6781668at2759"/>
<dbReference type="OMA" id="FWVGFRY"/>
<keyword evidence="6 13" id="KW-1133">Transmembrane helix</keyword>
<evidence type="ECO:0000259" key="15">
    <source>
        <dbReference type="Pfam" id="PF01529"/>
    </source>
</evidence>
<evidence type="ECO:0000256" key="10">
    <source>
        <dbReference type="ARBA" id="ARBA00023288"/>
    </source>
</evidence>
<keyword evidence="8 13" id="KW-0472">Membrane</keyword>
<evidence type="ECO:0000256" key="2">
    <source>
        <dbReference type="ARBA" id="ARBA00004520"/>
    </source>
</evidence>
<evidence type="ECO:0000256" key="9">
    <source>
        <dbReference type="ARBA" id="ARBA00023139"/>
    </source>
</evidence>
<keyword evidence="13" id="KW-0012">Acyltransferase</keyword>
<dbReference type="PROSITE" id="PS50216">
    <property type="entry name" value="DHHC"/>
    <property type="match status" value="1"/>
</dbReference>
<feature type="transmembrane region" description="Helical" evidence="13">
    <location>
        <begin position="541"/>
        <end position="562"/>
    </location>
</feature>
<dbReference type="Pfam" id="PF01529">
    <property type="entry name" value="DHHC"/>
    <property type="match status" value="1"/>
</dbReference>
<comment type="catalytic activity">
    <reaction evidence="11 13">
        <text>L-cysteinyl-[protein] + hexadecanoyl-CoA = S-hexadecanoyl-L-cysteinyl-[protein] + CoA</text>
        <dbReference type="Rhea" id="RHEA:36683"/>
        <dbReference type="Rhea" id="RHEA-COMP:10131"/>
        <dbReference type="Rhea" id="RHEA-COMP:11032"/>
        <dbReference type="ChEBI" id="CHEBI:29950"/>
        <dbReference type="ChEBI" id="CHEBI:57287"/>
        <dbReference type="ChEBI" id="CHEBI:57379"/>
        <dbReference type="ChEBI" id="CHEBI:74151"/>
        <dbReference type="EC" id="2.3.1.225"/>
    </reaction>
</comment>
<dbReference type="InterPro" id="IPR001594">
    <property type="entry name" value="Palmitoyltrfase_DHHC"/>
</dbReference>
<feature type="region of interest" description="Disordered" evidence="14">
    <location>
        <begin position="1"/>
        <end position="39"/>
    </location>
</feature>
<feature type="repeat" description="ANK" evidence="12">
    <location>
        <begin position="109"/>
        <end position="141"/>
    </location>
</feature>
<organism evidence="16 17">
    <name type="scientific">Dothistroma septosporum (strain NZE10 / CBS 128990)</name>
    <name type="common">Red band needle blight fungus</name>
    <name type="synonym">Mycosphaerella pini</name>
    <dbReference type="NCBI Taxonomy" id="675120"/>
    <lineage>
        <taxon>Eukaryota</taxon>
        <taxon>Fungi</taxon>
        <taxon>Dikarya</taxon>
        <taxon>Ascomycota</taxon>
        <taxon>Pezizomycotina</taxon>
        <taxon>Dothideomycetes</taxon>
        <taxon>Dothideomycetidae</taxon>
        <taxon>Mycosphaerellales</taxon>
        <taxon>Mycosphaerellaceae</taxon>
        <taxon>Dothistroma</taxon>
    </lineage>
</organism>
<keyword evidence="10" id="KW-0449">Lipoprotein</keyword>
<evidence type="ECO:0000256" key="12">
    <source>
        <dbReference type="PROSITE-ProRule" id="PRU00023"/>
    </source>
</evidence>
<evidence type="ECO:0000256" key="13">
    <source>
        <dbReference type="RuleBase" id="RU079119"/>
    </source>
</evidence>
<comment type="subcellular location">
    <subcellularLocation>
        <location evidence="2">Early endosome membrane</location>
        <topology evidence="2">Multi-pass membrane protein</topology>
    </subcellularLocation>
</comment>
<feature type="region of interest" description="Disordered" evidence="14">
    <location>
        <begin position="602"/>
        <end position="622"/>
    </location>
</feature>
<dbReference type="Proteomes" id="UP000016933">
    <property type="component" value="Unassembled WGS sequence"/>
</dbReference>
<dbReference type="SUPFAM" id="SSF48403">
    <property type="entry name" value="Ankyrin repeat"/>
    <property type="match status" value="1"/>
</dbReference>
<keyword evidence="13" id="KW-0808">Transferase</keyword>
<feature type="repeat" description="ANK" evidence="12">
    <location>
        <begin position="176"/>
        <end position="208"/>
    </location>
</feature>
<dbReference type="AlphaFoldDB" id="N1PL68"/>
<dbReference type="Pfam" id="PF12796">
    <property type="entry name" value="Ank_2"/>
    <property type="match status" value="2"/>
</dbReference>
<evidence type="ECO:0000313" key="17">
    <source>
        <dbReference type="Proteomes" id="UP000016933"/>
    </source>
</evidence>
<dbReference type="GO" id="GO:0019706">
    <property type="term" value="F:protein-cysteine S-palmitoyltransferase activity"/>
    <property type="evidence" value="ECO:0007669"/>
    <property type="project" value="UniProtKB-EC"/>
</dbReference>
<dbReference type="PROSITE" id="PS50088">
    <property type="entry name" value="ANK_REPEAT"/>
    <property type="match status" value="4"/>
</dbReference>
<dbReference type="PROSITE" id="PS50297">
    <property type="entry name" value="ANK_REP_REGION"/>
    <property type="match status" value="3"/>
</dbReference>
<dbReference type="HOGENOM" id="CLU_012510_1_0_1"/>
<dbReference type="STRING" id="675120.N1PL68"/>
<dbReference type="PANTHER" id="PTHR24161">
    <property type="entry name" value="ANK_REP_REGION DOMAIN-CONTAINING PROTEIN-RELATED"/>
    <property type="match status" value="1"/>
</dbReference>
<evidence type="ECO:0000256" key="5">
    <source>
        <dbReference type="ARBA" id="ARBA00022737"/>
    </source>
</evidence>
<name>N1PL68_DOTSN</name>